<evidence type="ECO:0000313" key="1">
    <source>
        <dbReference type="EMBL" id="KAK9901531.1"/>
    </source>
</evidence>
<organism evidence="1 2">
    <name type="scientific">Coccomyxa subellipsoidea</name>
    <dbReference type="NCBI Taxonomy" id="248742"/>
    <lineage>
        <taxon>Eukaryota</taxon>
        <taxon>Viridiplantae</taxon>
        <taxon>Chlorophyta</taxon>
        <taxon>core chlorophytes</taxon>
        <taxon>Trebouxiophyceae</taxon>
        <taxon>Trebouxiophyceae incertae sedis</taxon>
        <taxon>Coccomyxaceae</taxon>
        <taxon>Coccomyxa</taxon>
    </lineage>
</organism>
<proteinExistence type="predicted"/>
<gene>
    <name evidence="1" type="ORF">WJX75_000952</name>
</gene>
<comment type="caution">
    <text evidence="1">The sequence shown here is derived from an EMBL/GenBank/DDBJ whole genome shotgun (WGS) entry which is preliminary data.</text>
</comment>
<dbReference type="Proteomes" id="UP001491310">
    <property type="component" value="Unassembled WGS sequence"/>
</dbReference>
<dbReference type="Gene3D" id="2.120.10.80">
    <property type="entry name" value="Kelch-type beta propeller"/>
    <property type="match status" value="1"/>
</dbReference>
<reference evidence="1 2" key="1">
    <citation type="journal article" date="2024" name="Nat. Commun.">
        <title>Phylogenomics reveals the evolutionary origins of lichenization in chlorophyte algae.</title>
        <authorList>
            <person name="Puginier C."/>
            <person name="Libourel C."/>
            <person name="Otte J."/>
            <person name="Skaloud P."/>
            <person name="Haon M."/>
            <person name="Grisel S."/>
            <person name="Petersen M."/>
            <person name="Berrin J.G."/>
            <person name="Delaux P.M."/>
            <person name="Dal Grande F."/>
            <person name="Keller J."/>
        </authorList>
    </citation>
    <scope>NUCLEOTIDE SEQUENCE [LARGE SCALE GENOMIC DNA]</scope>
    <source>
        <strain evidence="1 2">SAG 216-7</strain>
    </source>
</reference>
<name>A0ABR2YBA5_9CHLO</name>
<dbReference type="InterPro" id="IPR015915">
    <property type="entry name" value="Kelch-typ_b-propeller"/>
</dbReference>
<dbReference type="EMBL" id="JALJOT010000017">
    <property type="protein sequence ID" value="KAK9901531.1"/>
    <property type="molecule type" value="Genomic_DNA"/>
</dbReference>
<sequence length="175" mass="18939">MSVLDIHSAKMEMGAYRNGAMVGDCLYLMTEPATSPDVMLCMRLGKDKGISENVEEVFTSGRPVDYYSSSIVTDGELLYLFGGCILNGGATSARNTLYTLKPGPTSSREVPLRWKVMPTGGMKPAARFGHGCWVQEGHLYVYGGIETWSHGAKGTADVRAVAGVEMHPLRTVDDL</sequence>
<protein>
    <recommendedName>
        <fullName evidence="3">Galactose oxidase</fullName>
    </recommendedName>
</protein>
<accession>A0ABR2YBA5</accession>
<evidence type="ECO:0000313" key="2">
    <source>
        <dbReference type="Proteomes" id="UP001491310"/>
    </source>
</evidence>
<dbReference type="SUPFAM" id="SSF117281">
    <property type="entry name" value="Kelch motif"/>
    <property type="match status" value="1"/>
</dbReference>
<keyword evidence="2" id="KW-1185">Reference proteome</keyword>
<evidence type="ECO:0008006" key="3">
    <source>
        <dbReference type="Google" id="ProtNLM"/>
    </source>
</evidence>